<evidence type="ECO:0000256" key="2">
    <source>
        <dbReference type="ARBA" id="ARBA00023012"/>
    </source>
</evidence>
<evidence type="ECO:0000313" key="10">
    <source>
        <dbReference type="EMBL" id="ANE50894.1"/>
    </source>
</evidence>
<dbReference type="PROSITE" id="PS51755">
    <property type="entry name" value="OMPR_PHOB"/>
    <property type="match status" value="1"/>
</dbReference>
<keyword evidence="11" id="KW-1185">Reference proteome</keyword>
<dbReference type="Pfam" id="PF00486">
    <property type="entry name" value="Trans_reg_C"/>
    <property type="match status" value="1"/>
</dbReference>
<evidence type="ECO:0000259" key="9">
    <source>
        <dbReference type="PROSITE" id="PS51755"/>
    </source>
</evidence>
<dbReference type="PANTHER" id="PTHR48111:SF22">
    <property type="entry name" value="REGULATOR OF RPOS"/>
    <property type="match status" value="1"/>
</dbReference>
<keyword evidence="4 7" id="KW-0238">DNA-binding</keyword>
<dbReference type="Gene3D" id="1.10.10.10">
    <property type="entry name" value="Winged helix-like DNA-binding domain superfamily/Winged helix DNA-binding domain"/>
    <property type="match status" value="1"/>
</dbReference>
<evidence type="ECO:0000256" key="6">
    <source>
        <dbReference type="PROSITE-ProRule" id="PRU00169"/>
    </source>
</evidence>
<reference evidence="10 11" key="2">
    <citation type="journal article" date="2016" name="Int. J. Syst. Evol. Microbiol.">
        <title>Flavisolibacter tropicus sp. nov., isolated from tropical soil.</title>
        <authorList>
            <person name="Lee J.J."/>
            <person name="Kang M.S."/>
            <person name="Kim G.S."/>
            <person name="Lee C.S."/>
            <person name="Lim S."/>
            <person name="Lee J."/>
            <person name="Roh S.H."/>
            <person name="Kang H."/>
            <person name="Ha J.M."/>
            <person name="Bae S."/>
            <person name="Jung H.Y."/>
            <person name="Kim M.K."/>
        </authorList>
    </citation>
    <scope>NUCLEOTIDE SEQUENCE [LARGE SCALE GENOMIC DNA]</scope>
    <source>
        <strain evidence="10 11">LCS9</strain>
    </source>
</reference>
<dbReference type="Gene3D" id="3.40.50.2300">
    <property type="match status" value="1"/>
</dbReference>
<evidence type="ECO:0000313" key="11">
    <source>
        <dbReference type="Proteomes" id="UP000077177"/>
    </source>
</evidence>
<dbReference type="Proteomes" id="UP000077177">
    <property type="component" value="Chromosome"/>
</dbReference>
<accession>A0A172TVI5</accession>
<evidence type="ECO:0000256" key="4">
    <source>
        <dbReference type="ARBA" id="ARBA00023125"/>
    </source>
</evidence>
<keyword evidence="2" id="KW-0902">Two-component regulatory system</keyword>
<dbReference type="InterPro" id="IPR001867">
    <property type="entry name" value="OmpR/PhoB-type_DNA-bd"/>
</dbReference>
<dbReference type="Gene3D" id="6.10.250.690">
    <property type="match status" value="1"/>
</dbReference>
<dbReference type="KEGG" id="fla:SY85_10650"/>
<dbReference type="GO" id="GO:0006355">
    <property type="term" value="P:regulation of DNA-templated transcription"/>
    <property type="evidence" value="ECO:0007669"/>
    <property type="project" value="InterPro"/>
</dbReference>
<evidence type="ECO:0000256" key="3">
    <source>
        <dbReference type="ARBA" id="ARBA00023015"/>
    </source>
</evidence>
<dbReference type="STRING" id="1492898.SY85_10650"/>
<dbReference type="SMART" id="SM00448">
    <property type="entry name" value="REC"/>
    <property type="match status" value="1"/>
</dbReference>
<dbReference type="SUPFAM" id="SSF52172">
    <property type="entry name" value="CheY-like"/>
    <property type="match status" value="1"/>
</dbReference>
<dbReference type="EMBL" id="CP011390">
    <property type="protein sequence ID" value="ANE50894.1"/>
    <property type="molecule type" value="Genomic_DNA"/>
</dbReference>
<name>A0A172TVI5_9BACT</name>
<dbReference type="RefSeq" id="WP_066404331.1">
    <property type="nucleotide sequence ID" value="NZ_CP011390.1"/>
</dbReference>
<dbReference type="GO" id="GO:0032993">
    <property type="term" value="C:protein-DNA complex"/>
    <property type="evidence" value="ECO:0007669"/>
    <property type="project" value="TreeGrafter"/>
</dbReference>
<dbReference type="InterPro" id="IPR036388">
    <property type="entry name" value="WH-like_DNA-bd_sf"/>
</dbReference>
<dbReference type="OrthoDB" id="9790442at2"/>
<dbReference type="Pfam" id="PF00072">
    <property type="entry name" value="Response_reg"/>
    <property type="match status" value="1"/>
</dbReference>
<dbReference type="InterPro" id="IPR001789">
    <property type="entry name" value="Sig_transdc_resp-reg_receiver"/>
</dbReference>
<dbReference type="InterPro" id="IPR016032">
    <property type="entry name" value="Sig_transdc_resp-reg_C-effctor"/>
</dbReference>
<dbReference type="CDD" id="cd00383">
    <property type="entry name" value="trans_reg_C"/>
    <property type="match status" value="1"/>
</dbReference>
<evidence type="ECO:0000256" key="7">
    <source>
        <dbReference type="PROSITE-ProRule" id="PRU01091"/>
    </source>
</evidence>
<dbReference type="InterPro" id="IPR039420">
    <property type="entry name" value="WalR-like"/>
</dbReference>
<evidence type="ECO:0000256" key="5">
    <source>
        <dbReference type="ARBA" id="ARBA00023163"/>
    </source>
</evidence>
<feature type="domain" description="Response regulatory" evidence="8">
    <location>
        <begin position="2"/>
        <end position="116"/>
    </location>
</feature>
<dbReference type="PROSITE" id="PS50110">
    <property type="entry name" value="RESPONSE_REGULATORY"/>
    <property type="match status" value="1"/>
</dbReference>
<evidence type="ECO:0000259" key="8">
    <source>
        <dbReference type="PROSITE" id="PS50110"/>
    </source>
</evidence>
<keyword evidence="5" id="KW-0804">Transcription</keyword>
<feature type="domain" description="OmpR/PhoB-type" evidence="9">
    <location>
        <begin position="124"/>
        <end position="224"/>
    </location>
</feature>
<dbReference type="GO" id="GO:0000156">
    <property type="term" value="F:phosphorelay response regulator activity"/>
    <property type="evidence" value="ECO:0007669"/>
    <property type="project" value="TreeGrafter"/>
</dbReference>
<feature type="DNA-binding region" description="OmpR/PhoB-type" evidence="7">
    <location>
        <begin position="124"/>
        <end position="224"/>
    </location>
</feature>
<evidence type="ECO:0000256" key="1">
    <source>
        <dbReference type="ARBA" id="ARBA00022553"/>
    </source>
</evidence>
<protein>
    <submittedName>
        <fullName evidence="10">Transcriptional regulator</fullName>
    </submittedName>
</protein>
<dbReference type="InterPro" id="IPR011006">
    <property type="entry name" value="CheY-like_superfamily"/>
</dbReference>
<dbReference type="SMART" id="SM00862">
    <property type="entry name" value="Trans_reg_C"/>
    <property type="match status" value="1"/>
</dbReference>
<dbReference type="AlphaFoldDB" id="A0A172TVI5"/>
<sequence>MKVLIIEDEEELADSICTYLASEKFICEKAPDYQTAMEKIALNEYACILLDITLPDGNGIDILKELKRQEKIDGVLIISAKNSLDDKVYGLKSGADDYLTKPFHLPELGARVDAIIRRKSFDGKNVLRFDELVVDLNEKTVTFQMQLLDLTRKEYELLLYFIGNKNKVITKNAILNHLWGDNMDMMYNYDAIYTHIKNLRKKMVQAGAPDYFKTVYGLGYKFIIP</sequence>
<proteinExistence type="predicted"/>
<gene>
    <name evidence="10" type="ORF">SY85_10650</name>
</gene>
<dbReference type="PANTHER" id="PTHR48111">
    <property type="entry name" value="REGULATOR OF RPOS"/>
    <property type="match status" value="1"/>
</dbReference>
<keyword evidence="3" id="KW-0805">Transcription regulation</keyword>
<keyword evidence="1 6" id="KW-0597">Phosphoprotein</keyword>
<dbReference type="GO" id="GO:0000976">
    <property type="term" value="F:transcription cis-regulatory region binding"/>
    <property type="evidence" value="ECO:0007669"/>
    <property type="project" value="TreeGrafter"/>
</dbReference>
<dbReference type="SUPFAM" id="SSF46894">
    <property type="entry name" value="C-terminal effector domain of the bipartite response regulators"/>
    <property type="match status" value="1"/>
</dbReference>
<dbReference type="GO" id="GO:0005829">
    <property type="term" value="C:cytosol"/>
    <property type="evidence" value="ECO:0007669"/>
    <property type="project" value="TreeGrafter"/>
</dbReference>
<reference evidence="11" key="1">
    <citation type="submission" date="2015-01" db="EMBL/GenBank/DDBJ databases">
        <title>Flavisolibacter sp./LCS9/ whole genome sequencing.</title>
        <authorList>
            <person name="Kim M.K."/>
            <person name="Srinivasan S."/>
            <person name="Lee J.-J."/>
        </authorList>
    </citation>
    <scope>NUCLEOTIDE SEQUENCE [LARGE SCALE GENOMIC DNA]</scope>
    <source>
        <strain evidence="11">LCS9</strain>
    </source>
</reference>
<feature type="modified residue" description="4-aspartylphosphate" evidence="6">
    <location>
        <position position="51"/>
    </location>
</feature>
<organism evidence="10 11">
    <name type="scientific">Flavisolibacter tropicus</name>
    <dbReference type="NCBI Taxonomy" id="1492898"/>
    <lineage>
        <taxon>Bacteria</taxon>
        <taxon>Pseudomonadati</taxon>
        <taxon>Bacteroidota</taxon>
        <taxon>Chitinophagia</taxon>
        <taxon>Chitinophagales</taxon>
        <taxon>Chitinophagaceae</taxon>
        <taxon>Flavisolibacter</taxon>
    </lineage>
</organism>